<feature type="domain" description="Major facilitator superfamily (MFS) profile" evidence="7">
    <location>
        <begin position="16"/>
        <end position="462"/>
    </location>
</feature>
<feature type="transmembrane region" description="Helical" evidence="6">
    <location>
        <begin position="139"/>
        <end position="160"/>
    </location>
</feature>
<evidence type="ECO:0000256" key="5">
    <source>
        <dbReference type="ARBA" id="ARBA00023136"/>
    </source>
</evidence>
<keyword evidence="9" id="KW-1185">Reference proteome</keyword>
<dbReference type="Gene3D" id="1.20.1720.10">
    <property type="entry name" value="Multidrug resistance protein D"/>
    <property type="match status" value="1"/>
</dbReference>
<sequence>MTAVSDKRTATSVRAVVGLLVLFEITSGFIQGGVVPLLPDLGDALGISTADLNWVISVQLLAAAVSVPVFGRLGDLYGHRRLLRIALICVAAGSVLVAVAPSLPLLLLGRVLLGPLAALLPLEIALVRDRLPVEQARSAIARLVGSLTLGVLLGGVLSAGLHQAIGSVRGTLLVPAMLALICVPVSFLAVPETRTLARGRLDLPGAALLSVGMIGVLLGISALDSDTGLGLALLGAGVVVLVVWAVVELRTTDPLVDLRALKAPTVAPYFACSFAFGIVYFGSQSPDTTFLAADREVAGYGFGLSALNISLVSLPAAVAAIIGSTLTVRLATRLGYQRTLAGAFVAIAVGFTVTAVFHDAIWQLVAIKVLLGLALGTALSAMPTVIAESADPSRTGITTALYNNVKTLGGAVAGGMVAAILAEAVLSGTDTPKESAYVAVWLMCAALCLGAAVLSARTRRAN</sequence>
<accession>A0A285H131</accession>
<evidence type="ECO:0000256" key="4">
    <source>
        <dbReference type="ARBA" id="ARBA00022989"/>
    </source>
</evidence>
<dbReference type="InterPro" id="IPR011701">
    <property type="entry name" value="MFS"/>
</dbReference>
<proteinExistence type="predicted"/>
<organism evidence="8 9">
    <name type="scientific">Paractinoplanes atraurantiacus</name>
    <dbReference type="NCBI Taxonomy" id="1036182"/>
    <lineage>
        <taxon>Bacteria</taxon>
        <taxon>Bacillati</taxon>
        <taxon>Actinomycetota</taxon>
        <taxon>Actinomycetes</taxon>
        <taxon>Micromonosporales</taxon>
        <taxon>Micromonosporaceae</taxon>
        <taxon>Paractinoplanes</taxon>
    </lineage>
</organism>
<feature type="transmembrane region" description="Helical" evidence="6">
    <location>
        <begin position="107"/>
        <end position="127"/>
    </location>
</feature>
<dbReference type="Pfam" id="PF07690">
    <property type="entry name" value="MFS_1"/>
    <property type="match status" value="1"/>
</dbReference>
<keyword evidence="4 6" id="KW-1133">Transmembrane helix</keyword>
<feature type="transmembrane region" description="Helical" evidence="6">
    <location>
        <begin position="229"/>
        <end position="249"/>
    </location>
</feature>
<evidence type="ECO:0000256" key="6">
    <source>
        <dbReference type="SAM" id="Phobius"/>
    </source>
</evidence>
<evidence type="ECO:0000259" key="7">
    <source>
        <dbReference type="PROSITE" id="PS50850"/>
    </source>
</evidence>
<dbReference type="PANTHER" id="PTHR42718:SF9">
    <property type="entry name" value="MAJOR FACILITATOR SUPERFAMILY MULTIDRUG TRANSPORTER MFSC"/>
    <property type="match status" value="1"/>
</dbReference>
<feature type="transmembrane region" description="Helical" evidence="6">
    <location>
        <begin position="340"/>
        <end position="358"/>
    </location>
</feature>
<feature type="transmembrane region" description="Helical" evidence="6">
    <location>
        <begin position="364"/>
        <end position="386"/>
    </location>
</feature>
<feature type="transmembrane region" description="Helical" evidence="6">
    <location>
        <begin position="82"/>
        <end position="101"/>
    </location>
</feature>
<feature type="transmembrane region" description="Helical" evidence="6">
    <location>
        <begin position="407"/>
        <end position="426"/>
    </location>
</feature>
<dbReference type="Gene3D" id="1.20.1250.20">
    <property type="entry name" value="MFS general substrate transporter like domains"/>
    <property type="match status" value="1"/>
</dbReference>
<dbReference type="SUPFAM" id="SSF103473">
    <property type="entry name" value="MFS general substrate transporter"/>
    <property type="match status" value="1"/>
</dbReference>
<dbReference type="GO" id="GO:0022857">
    <property type="term" value="F:transmembrane transporter activity"/>
    <property type="evidence" value="ECO:0007669"/>
    <property type="project" value="InterPro"/>
</dbReference>
<evidence type="ECO:0000256" key="1">
    <source>
        <dbReference type="ARBA" id="ARBA00004651"/>
    </source>
</evidence>
<dbReference type="PROSITE" id="PS50850">
    <property type="entry name" value="MFS"/>
    <property type="match status" value="1"/>
</dbReference>
<dbReference type="PANTHER" id="PTHR42718">
    <property type="entry name" value="MAJOR FACILITATOR SUPERFAMILY MULTIDRUG TRANSPORTER MFSC"/>
    <property type="match status" value="1"/>
</dbReference>
<dbReference type="RefSeq" id="WP_097319327.1">
    <property type="nucleotide sequence ID" value="NZ_OBDY01000003.1"/>
</dbReference>
<feature type="transmembrane region" description="Helical" evidence="6">
    <location>
        <begin position="261"/>
        <end position="282"/>
    </location>
</feature>
<gene>
    <name evidence="8" type="ORF">SAMN05421748_10388</name>
</gene>
<keyword evidence="2" id="KW-0813">Transport</keyword>
<evidence type="ECO:0000256" key="3">
    <source>
        <dbReference type="ARBA" id="ARBA00022692"/>
    </source>
</evidence>
<dbReference type="OrthoDB" id="4484751at2"/>
<dbReference type="GO" id="GO:0005886">
    <property type="term" value="C:plasma membrane"/>
    <property type="evidence" value="ECO:0007669"/>
    <property type="project" value="UniProtKB-SubCell"/>
</dbReference>
<dbReference type="InterPro" id="IPR036259">
    <property type="entry name" value="MFS_trans_sf"/>
</dbReference>
<evidence type="ECO:0000313" key="8">
    <source>
        <dbReference type="EMBL" id="SNY28476.1"/>
    </source>
</evidence>
<dbReference type="InterPro" id="IPR020846">
    <property type="entry name" value="MFS_dom"/>
</dbReference>
<evidence type="ECO:0000256" key="2">
    <source>
        <dbReference type="ARBA" id="ARBA00022448"/>
    </source>
</evidence>
<feature type="transmembrane region" description="Helical" evidence="6">
    <location>
        <begin position="302"/>
        <end position="328"/>
    </location>
</feature>
<keyword evidence="5 6" id="KW-0472">Membrane</keyword>
<evidence type="ECO:0000313" key="9">
    <source>
        <dbReference type="Proteomes" id="UP000219612"/>
    </source>
</evidence>
<dbReference type="Proteomes" id="UP000219612">
    <property type="component" value="Unassembled WGS sequence"/>
</dbReference>
<feature type="transmembrane region" description="Helical" evidence="6">
    <location>
        <begin position="12"/>
        <end position="32"/>
    </location>
</feature>
<dbReference type="AlphaFoldDB" id="A0A285H131"/>
<comment type="subcellular location">
    <subcellularLocation>
        <location evidence="1">Cell membrane</location>
        <topology evidence="1">Multi-pass membrane protein</topology>
    </subcellularLocation>
</comment>
<feature type="transmembrane region" description="Helical" evidence="6">
    <location>
        <begin position="203"/>
        <end position="223"/>
    </location>
</feature>
<reference evidence="8 9" key="1">
    <citation type="submission" date="2017-09" db="EMBL/GenBank/DDBJ databases">
        <authorList>
            <person name="Ehlers B."/>
            <person name="Leendertz F.H."/>
        </authorList>
    </citation>
    <scope>NUCLEOTIDE SEQUENCE [LARGE SCALE GENOMIC DNA]</scope>
    <source>
        <strain evidence="8 9">CGMCC 4.6857</strain>
    </source>
</reference>
<feature type="transmembrane region" description="Helical" evidence="6">
    <location>
        <begin position="172"/>
        <end position="191"/>
    </location>
</feature>
<dbReference type="EMBL" id="OBDY01000003">
    <property type="protein sequence ID" value="SNY28476.1"/>
    <property type="molecule type" value="Genomic_DNA"/>
</dbReference>
<feature type="transmembrane region" description="Helical" evidence="6">
    <location>
        <begin position="52"/>
        <end position="70"/>
    </location>
</feature>
<keyword evidence="3 6" id="KW-0812">Transmembrane</keyword>
<feature type="transmembrane region" description="Helical" evidence="6">
    <location>
        <begin position="438"/>
        <end position="456"/>
    </location>
</feature>
<name>A0A285H131_9ACTN</name>
<protein>
    <submittedName>
        <fullName evidence="8">Predicted arabinose efflux permease, MFS family</fullName>
    </submittedName>
</protein>